<gene>
    <name evidence="1" type="ORF">PP769_13340</name>
</gene>
<sequence>MNCLRCGGFQMSDQFYGLENNGSVWMYDAVRCINCESIEEPMRKKGEISSPRAERINQYALTVRAVAARK</sequence>
<accession>A0AA96JVI0</accession>
<evidence type="ECO:0000313" key="1">
    <source>
        <dbReference type="EMBL" id="WNM56956.1"/>
    </source>
</evidence>
<name>A0AA96JVI0_9BACT</name>
<organism evidence="1 2">
    <name type="scientific">Candidatus Nitrospira allomarina</name>
    <dbReference type="NCBI Taxonomy" id="3020900"/>
    <lineage>
        <taxon>Bacteria</taxon>
        <taxon>Pseudomonadati</taxon>
        <taxon>Nitrospirota</taxon>
        <taxon>Nitrospiria</taxon>
        <taxon>Nitrospirales</taxon>
        <taxon>Nitrospiraceae</taxon>
        <taxon>Nitrospira</taxon>
    </lineage>
</organism>
<reference evidence="1 2" key="1">
    <citation type="submission" date="2023-01" db="EMBL/GenBank/DDBJ databases">
        <title>Cultivation and genomic characterization of new, ubiquitous marine nitrite-oxidizing bacteria from the Nitrospirales.</title>
        <authorList>
            <person name="Mueller A.J."/>
            <person name="Daebeler A."/>
            <person name="Herbold C.W."/>
            <person name="Kirkegaard R.H."/>
            <person name="Daims H."/>
        </authorList>
    </citation>
    <scope>NUCLEOTIDE SEQUENCE [LARGE SCALE GENOMIC DNA]</scope>
    <source>
        <strain evidence="1 2">VA</strain>
    </source>
</reference>
<dbReference type="KEGG" id="nall:PP769_13340"/>
<dbReference type="Proteomes" id="UP001302719">
    <property type="component" value="Chromosome"/>
</dbReference>
<proteinExistence type="predicted"/>
<keyword evidence="2" id="KW-1185">Reference proteome</keyword>
<protein>
    <submittedName>
        <fullName evidence="1">Uncharacterized protein</fullName>
    </submittedName>
</protein>
<dbReference type="RefSeq" id="WP_312640897.1">
    <property type="nucleotide sequence ID" value="NZ_CP116967.1"/>
</dbReference>
<dbReference type="AlphaFoldDB" id="A0AA96JVI0"/>
<evidence type="ECO:0000313" key="2">
    <source>
        <dbReference type="Proteomes" id="UP001302719"/>
    </source>
</evidence>
<dbReference type="EMBL" id="CP116967">
    <property type="protein sequence ID" value="WNM56956.1"/>
    <property type="molecule type" value="Genomic_DNA"/>
</dbReference>